<dbReference type="Pfam" id="PF00400">
    <property type="entry name" value="WD40"/>
    <property type="match status" value="1"/>
</dbReference>
<dbReference type="SUPFAM" id="SSF50969">
    <property type="entry name" value="YVTN repeat-like/Quinoprotein amine dehydrogenase"/>
    <property type="match status" value="2"/>
</dbReference>
<comment type="caution">
    <text evidence="2">The sequence shown here is derived from an EMBL/GenBank/DDBJ whole genome shotgun (WGS) entry which is preliminary data.</text>
</comment>
<dbReference type="GO" id="GO:0000209">
    <property type="term" value="P:protein polyubiquitination"/>
    <property type="evidence" value="ECO:0007669"/>
    <property type="project" value="TreeGrafter"/>
</dbReference>
<evidence type="ECO:0008006" key="4">
    <source>
        <dbReference type="Google" id="ProtNLM"/>
    </source>
</evidence>
<dbReference type="OrthoDB" id="674604at2759"/>
<keyword evidence="3" id="KW-1185">Reference proteome</keyword>
<reference evidence="2 3" key="1">
    <citation type="journal article" date="2015" name="Environ. Microbiol.">
        <title>Metagenome sequence of Elaphomyces granulatus from sporocarp tissue reveals Ascomycota ectomycorrhizal fingerprints of genome expansion and a Proteobacteria-rich microbiome.</title>
        <authorList>
            <person name="Quandt C.A."/>
            <person name="Kohler A."/>
            <person name="Hesse C.N."/>
            <person name="Sharpton T.J."/>
            <person name="Martin F."/>
            <person name="Spatafora J.W."/>
        </authorList>
    </citation>
    <scope>NUCLEOTIDE SEQUENCE [LARGE SCALE GENOMIC DNA]</scope>
    <source>
        <strain evidence="2 3">OSC145934</strain>
    </source>
</reference>
<keyword evidence="1" id="KW-0833">Ubl conjugation pathway</keyword>
<name>A0A232LN75_9EURO</name>
<dbReference type="InterPro" id="IPR001680">
    <property type="entry name" value="WD40_rpt"/>
</dbReference>
<dbReference type="Gene3D" id="2.130.10.10">
    <property type="entry name" value="YVTN repeat-like/Quinoprotein amine dehydrogenase"/>
    <property type="match status" value="2"/>
</dbReference>
<dbReference type="InterPro" id="IPR051983">
    <property type="entry name" value="WSB_SOCS-box_domain"/>
</dbReference>
<dbReference type="InterPro" id="IPR011044">
    <property type="entry name" value="Quino_amine_DH_bsu"/>
</dbReference>
<gene>
    <name evidence="2" type="ORF">Egran_06627</name>
</gene>
<evidence type="ECO:0000256" key="1">
    <source>
        <dbReference type="ARBA" id="ARBA00022786"/>
    </source>
</evidence>
<dbReference type="PANTHER" id="PTHR15622:SF2">
    <property type="entry name" value="U4_U6 SMALL NUCLEAR RIBONUCLEOPROTEIN PRP4"/>
    <property type="match status" value="1"/>
</dbReference>
<evidence type="ECO:0000313" key="2">
    <source>
        <dbReference type="EMBL" id="OXV05605.1"/>
    </source>
</evidence>
<evidence type="ECO:0000313" key="3">
    <source>
        <dbReference type="Proteomes" id="UP000243515"/>
    </source>
</evidence>
<protein>
    <recommendedName>
        <fullName evidence="4">Anaphase-promoting complex subunit 4 WD40 domain-containing protein</fullName>
    </recommendedName>
</protein>
<proteinExistence type="predicted"/>
<dbReference type="EMBL" id="NPHW01006701">
    <property type="protein sequence ID" value="OXV05605.1"/>
    <property type="molecule type" value="Genomic_DNA"/>
</dbReference>
<dbReference type="AlphaFoldDB" id="A0A232LN75"/>
<sequence>MNILNPLRSVLNIPNALDSLIQLYHLSFHDFLLSRERCMDKRLQIEEAEAHEKLFEYCLTVMCCNHLNEGKHHSEKECRLKQDICDLGHPGVLLLFAFGRYSGVEIWDVSTGTLRDTLRDTLSRRCSQQNGLFSYEIVDQTATIWNLEKEIHYTIVGVGSALKYSCISPNSKLLATLYRKDIGNRTYVYTVQLWDLSTGLPSRAFESKFTEYQYVTIDFSPNGRFLGLRSKDSIELWDPQSGLRDDRFTFPYSLTFSADSSLLAIYGQNVVRVWDMRAGEFCATLHHDWGDYVEFRFLLPDNRILAAGDGWDLYLWQWRTEPMPRVVQRPIPQDSSLHIVCVFDGFLTSSPDGQLIAAAVGDDIIVADYTGSLRHKVHVEAFLCMTISPDKKYLAVADKGVDSILLIDLETGEIWRTLERIHEFDTVLVLAFSPNNQLLACTKEGEIIIWNLHSRTRPWVLDFGGTAKELAFSVDGSQLRTDIGVMPLPASDSPSQPLSTVPADLIVIEEWVTWKMARILWIPHDY</sequence>
<dbReference type="PANTHER" id="PTHR15622">
    <property type="entry name" value="WD40 REPEAT PROTEIN"/>
    <property type="match status" value="1"/>
</dbReference>
<organism evidence="2 3">
    <name type="scientific">Elaphomyces granulatus</name>
    <dbReference type="NCBI Taxonomy" id="519963"/>
    <lineage>
        <taxon>Eukaryota</taxon>
        <taxon>Fungi</taxon>
        <taxon>Dikarya</taxon>
        <taxon>Ascomycota</taxon>
        <taxon>Pezizomycotina</taxon>
        <taxon>Eurotiomycetes</taxon>
        <taxon>Eurotiomycetidae</taxon>
        <taxon>Eurotiales</taxon>
        <taxon>Elaphomycetaceae</taxon>
        <taxon>Elaphomyces</taxon>
    </lineage>
</organism>
<dbReference type="SMART" id="SM00320">
    <property type="entry name" value="WD40"/>
    <property type="match status" value="4"/>
</dbReference>
<dbReference type="InterPro" id="IPR015943">
    <property type="entry name" value="WD40/YVTN_repeat-like_dom_sf"/>
</dbReference>
<accession>A0A232LN75</accession>
<feature type="non-terminal residue" evidence="2">
    <location>
        <position position="526"/>
    </location>
</feature>
<dbReference type="Proteomes" id="UP000243515">
    <property type="component" value="Unassembled WGS sequence"/>
</dbReference>